<feature type="transmembrane region" description="Helical" evidence="1">
    <location>
        <begin position="108"/>
        <end position="125"/>
    </location>
</feature>
<dbReference type="STRING" id="1147123.SAMN05443428_10419"/>
<feature type="transmembrane region" description="Helical" evidence="1">
    <location>
        <begin position="206"/>
        <end position="229"/>
    </location>
</feature>
<feature type="transmembrane region" description="Helical" evidence="1">
    <location>
        <begin position="78"/>
        <end position="96"/>
    </location>
</feature>
<evidence type="ECO:0000313" key="3">
    <source>
        <dbReference type="Proteomes" id="UP000190105"/>
    </source>
</evidence>
<dbReference type="Proteomes" id="UP000190105">
    <property type="component" value="Unassembled WGS sequence"/>
</dbReference>
<sequence>MNNIIFIEIIYFYSLVFSILNFILIFLGNVQNNSFLFIWITVFTFMLYKKKNKNKKFLFFSLIPAFIPYLFFNSINYILFITVISFCSYYFILKVIDNINYSNASEQFTKTLYILSAIIFISLLSGKIHTLNLVCAPYIFIYLISSITLLRTLRNIELTSINKKIDKINLLYSIIISVSSLILSMDNLRKSFYQILLNTYFFITELFLHVFYYVLLFIGYILSFLINILRNILNRIIINNVKVQIPQTPVEKLKNTDYKSVSSFIVSNTVLNFIFKGLICLFIIYIIIKIFKRYSIKNKESEIYTEKKEYIKIEKNNPLGKIKSTVLFKKPKDYSEQIRFYYLKFIKKSIKNKIEIKNSDTTFEINQKSSTTFDREILNSLRYIYINVRYGNMKPNKNVVKSFIEDYKKLNTVKK</sequence>
<name>A0A1T4WW76_9CLOT</name>
<dbReference type="AlphaFoldDB" id="A0A1T4WW76"/>
<feature type="transmembrane region" description="Helical" evidence="1">
    <location>
        <begin position="131"/>
        <end position="150"/>
    </location>
</feature>
<feature type="transmembrane region" description="Helical" evidence="1">
    <location>
        <begin position="9"/>
        <end position="27"/>
    </location>
</feature>
<keyword evidence="1" id="KW-0812">Transmembrane</keyword>
<dbReference type="EMBL" id="FUYH01000004">
    <property type="protein sequence ID" value="SKA81118.1"/>
    <property type="molecule type" value="Genomic_DNA"/>
</dbReference>
<reference evidence="3" key="1">
    <citation type="submission" date="2017-02" db="EMBL/GenBank/DDBJ databases">
        <authorList>
            <person name="Varghese N."/>
            <person name="Submissions S."/>
        </authorList>
    </citation>
    <scope>NUCLEOTIDE SEQUENCE [LARGE SCALE GENOMIC DNA]</scope>
    <source>
        <strain evidence="3">USBA 833</strain>
    </source>
</reference>
<evidence type="ECO:0000313" key="2">
    <source>
        <dbReference type="EMBL" id="SKA81118.1"/>
    </source>
</evidence>
<evidence type="ECO:0008006" key="4">
    <source>
        <dbReference type="Google" id="ProtNLM"/>
    </source>
</evidence>
<keyword evidence="1" id="KW-0472">Membrane</keyword>
<organism evidence="2 3">
    <name type="scientific">Caloramator quimbayensis</name>
    <dbReference type="NCBI Taxonomy" id="1147123"/>
    <lineage>
        <taxon>Bacteria</taxon>
        <taxon>Bacillati</taxon>
        <taxon>Bacillota</taxon>
        <taxon>Clostridia</taxon>
        <taxon>Eubacteriales</taxon>
        <taxon>Clostridiaceae</taxon>
        <taxon>Caloramator</taxon>
    </lineage>
</organism>
<feature type="transmembrane region" description="Helical" evidence="1">
    <location>
        <begin position="170"/>
        <end position="186"/>
    </location>
</feature>
<accession>A0A1T4WW76</accession>
<feature type="transmembrane region" description="Helical" evidence="1">
    <location>
        <begin position="264"/>
        <end position="288"/>
    </location>
</feature>
<feature type="transmembrane region" description="Helical" evidence="1">
    <location>
        <begin position="33"/>
        <end position="49"/>
    </location>
</feature>
<proteinExistence type="predicted"/>
<keyword evidence="1" id="KW-1133">Transmembrane helix</keyword>
<gene>
    <name evidence="2" type="ORF">SAMN05443428_10419</name>
</gene>
<protein>
    <recommendedName>
        <fullName evidence="4">DUF4129 domain-containing protein</fullName>
    </recommendedName>
</protein>
<keyword evidence="3" id="KW-1185">Reference proteome</keyword>
<evidence type="ECO:0000256" key="1">
    <source>
        <dbReference type="SAM" id="Phobius"/>
    </source>
</evidence>